<dbReference type="PANTHER" id="PTHR33204">
    <property type="entry name" value="TRANSCRIPTIONAL REGULATOR, MARR FAMILY"/>
    <property type="match status" value="1"/>
</dbReference>
<accession>A0ABX0GQQ0</accession>
<evidence type="ECO:0000256" key="2">
    <source>
        <dbReference type="ARBA" id="ARBA00023125"/>
    </source>
</evidence>
<protein>
    <submittedName>
        <fullName evidence="5">Helix-turn-helix transcriptional regulator</fullName>
    </submittedName>
</protein>
<dbReference type="PROSITE" id="PS51118">
    <property type="entry name" value="HTH_HXLR"/>
    <property type="match status" value="1"/>
</dbReference>
<evidence type="ECO:0000259" key="4">
    <source>
        <dbReference type="PROSITE" id="PS51118"/>
    </source>
</evidence>
<name>A0ABX0GQQ0_9ACTN</name>
<keyword evidence="3" id="KW-0804">Transcription</keyword>
<dbReference type="InterPro" id="IPR036388">
    <property type="entry name" value="WH-like_DNA-bd_sf"/>
</dbReference>
<feature type="domain" description="HTH hxlR-type" evidence="4">
    <location>
        <begin position="14"/>
        <end position="112"/>
    </location>
</feature>
<gene>
    <name evidence="5" type="ORF">G9H71_04525</name>
</gene>
<evidence type="ECO:0000256" key="3">
    <source>
        <dbReference type="ARBA" id="ARBA00023163"/>
    </source>
</evidence>
<keyword evidence="6" id="KW-1185">Reference proteome</keyword>
<keyword evidence="2" id="KW-0238">DNA-binding</keyword>
<dbReference type="RefSeq" id="WP_166278421.1">
    <property type="nucleotide sequence ID" value="NZ_JAANNP010000001.1"/>
</dbReference>
<dbReference type="Proteomes" id="UP000800981">
    <property type="component" value="Unassembled WGS sequence"/>
</dbReference>
<keyword evidence="1" id="KW-0805">Transcription regulation</keyword>
<reference evidence="5 6" key="1">
    <citation type="submission" date="2020-03" db="EMBL/GenBank/DDBJ databases">
        <title>Two novel Motilibacter sp.</title>
        <authorList>
            <person name="Liu S."/>
        </authorList>
    </citation>
    <scope>NUCLEOTIDE SEQUENCE [LARGE SCALE GENOMIC DNA]</scope>
    <source>
        <strain evidence="5 6">E257</strain>
    </source>
</reference>
<dbReference type="Gene3D" id="1.10.10.10">
    <property type="entry name" value="Winged helix-like DNA-binding domain superfamily/Winged helix DNA-binding domain"/>
    <property type="match status" value="1"/>
</dbReference>
<comment type="caution">
    <text evidence="5">The sequence shown here is derived from an EMBL/GenBank/DDBJ whole genome shotgun (WGS) entry which is preliminary data.</text>
</comment>
<dbReference type="InterPro" id="IPR036390">
    <property type="entry name" value="WH_DNA-bd_sf"/>
</dbReference>
<dbReference type="InterPro" id="IPR002577">
    <property type="entry name" value="HTH_HxlR"/>
</dbReference>
<evidence type="ECO:0000256" key="1">
    <source>
        <dbReference type="ARBA" id="ARBA00023015"/>
    </source>
</evidence>
<sequence length="131" mass="14649">METEECYDPFQPNCPSRLILSRIGDRWTVLVILALRHEVLRFSELRTKIGSPAPKVLSQTLQALVRDGLVSRQAYAEVPPRVEYRLTDLGRTLLEPIDAVRRWAAVHTGDVLDARERADELVASGAGGADR</sequence>
<dbReference type="Pfam" id="PF01638">
    <property type="entry name" value="HxlR"/>
    <property type="match status" value="1"/>
</dbReference>
<evidence type="ECO:0000313" key="6">
    <source>
        <dbReference type="Proteomes" id="UP000800981"/>
    </source>
</evidence>
<organism evidence="5 6">
    <name type="scientific">Motilibacter deserti</name>
    <dbReference type="NCBI Taxonomy" id="2714956"/>
    <lineage>
        <taxon>Bacteria</taxon>
        <taxon>Bacillati</taxon>
        <taxon>Actinomycetota</taxon>
        <taxon>Actinomycetes</taxon>
        <taxon>Motilibacterales</taxon>
        <taxon>Motilibacteraceae</taxon>
        <taxon>Motilibacter</taxon>
    </lineage>
</organism>
<proteinExistence type="predicted"/>
<dbReference type="PANTHER" id="PTHR33204:SF37">
    <property type="entry name" value="HTH-TYPE TRANSCRIPTIONAL REGULATOR YODB"/>
    <property type="match status" value="1"/>
</dbReference>
<dbReference type="EMBL" id="JAANNP010000001">
    <property type="protein sequence ID" value="NHC13042.1"/>
    <property type="molecule type" value="Genomic_DNA"/>
</dbReference>
<evidence type="ECO:0000313" key="5">
    <source>
        <dbReference type="EMBL" id="NHC13042.1"/>
    </source>
</evidence>
<dbReference type="SUPFAM" id="SSF46785">
    <property type="entry name" value="Winged helix' DNA-binding domain"/>
    <property type="match status" value="1"/>
</dbReference>